<dbReference type="EMBL" id="CAJNOQ010000610">
    <property type="protein sequence ID" value="CAF0820333.1"/>
    <property type="molecule type" value="Genomic_DNA"/>
</dbReference>
<dbReference type="InterPro" id="IPR002347">
    <property type="entry name" value="SDR_fam"/>
</dbReference>
<evidence type="ECO:0000313" key="6">
    <source>
        <dbReference type="EMBL" id="CAF3606553.1"/>
    </source>
</evidence>
<dbReference type="AlphaFoldDB" id="A0A813UB93"/>
<evidence type="ECO:0000313" key="7">
    <source>
        <dbReference type="Proteomes" id="UP000663829"/>
    </source>
</evidence>
<keyword evidence="7" id="KW-1185">Reference proteome</keyword>
<reference evidence="5" key="1">
    <citation type="submission" date="2021-02" db="EMBL/GenBank/DDBJ databases">
        <authorList>
            <person name="Nowell W R."/>
        </authorList>
    </citation>
    <scope>NUCLEOTIDE SEQUENCE</scope>
</reference>
<dbReference type="PANTHER" id="PTHR24322:SF736">
    <property type="entry name" value="RETINOL DEHYDROGENASE 10"/>
    <property type="match status" value="1"/>
</dbReference>
<evidence type="ECO:0000256" key="4">
    <source>
        <dbReference type="SAM" id="Phobius"/>
    </source>
</evidence>
<comment type="similarity">
    <text evidence="1">Belongs to the short-chain dehydrogenases/reductases (SDR) family.</text>
</comment>
<organism evidence="5 7">
    <name type="scientific">Didymodactylos carnosus</name>
    <dbReference type="NCBI Taxonomy" id="1234261"/>
    <lineage>
        <taxon>Eukaryota</taxon>
        <taxon>Metazoa</taxon>
        <taxon>Spiralia</taxon>
        <taxon>Gnathifera</taxon>
        <taxon>Rotifera</taxon>
        <taxon>Eurotatoria</taxon>
        <taxon>Bdelloidea</taxon>
        <taxon>Philodinida</taxon>
        <taxon>Philodinidae</taxon>
        <taxon>Didymodactylos</taxon>
    </lineage>
</organism>
<feature type="region of interest" description="Disordered" evidence="3">
    <location>
        <begin position="929"/>
        <end position="948"/>
    </location>
</feature>
<keyword evidence="4" id="KW-1133">Transmembrane helix</keyword>
<dbReference type="EMBL" id="CAJOBC010000609">
    <property type="protein sequence ID" value="CAF3606553.1"/>
    <property type="molecule type" value="Genomic_DNA"/>
</dbReference>
<dbReference type="GO" id="GO:0005811">
    <property type="term" value="C:lipid droplet"/>
    <property type="evidence" value="ECO:0007669"/>
    <property type="project" value="TreeGrafter"/>
</dbReference>
<dbReference type="Pfam" id="PF00106">
    <property type="entry name" value="adh_short"/>
    <property type="match status" value="1"/>
</dbReference>
<dbReference type="OrthoDB" id="10253736at2759"/>
<dbReference type="GO" id="GO:0016616">
    <property type="term" value="F:oxidoreductase activity, acting on the CH-OH group of donors, NAD or NADP as acceptor"/>
    <property type="evidence" value="ECO:0007669"/>
    <property type="project" value="TreeGrafter"/>
</dbReference>
<feature type="transmembrane region" description="Helical" evidence="4">
    <location>
        <begin position="378"/>
        <end position="400"/>
    </location>
</feature>
<evidence type="ECO:0000256" key="2">
    <source>
        <dbReference type="ARBA" id="ARBA00023002"/>
    </source>
</evidence>
<dbReference type="SUPFAM" id="SSF51735">
    <property type="entry name" value="NAD(P)-binding Rossmann-fold domains"/>
    <property type="match status" value="1"/>
</dbReference>
<dbReference type="PANTHER" id="PTHR24322">
    <property type="entry name" value="PKSB"/>
    <property type="match status" value="1"/>
</dbReference>
<accession>A0A813UB93</accession>
<dbReference type="Proteomes" id="UP000663829">
    <property type="component" value="Unassembled WGS sequence"/>
</dbReference>
<evidence type="ECO:0000313" key="5">
    <source>
        <dbReference type="EMBL" id="CAF0820333.1"/>
    </source>
</evidence>
<dbReference type="Proteomes" id="UP000681722">
    <property type="component" value="Unassembled WGS sequence"/>
</dbReference>
<feature type="transmembrane region" description="Helical" evidence="4">
    <location>
        <begin position="347"/>
        <end position="366"/>
    </location>
</feature>
<keyword evidence="4" id="KW-0812">Transmembrane</keyword>
<gene>
    <name evidence="5" type="ORF">GPM918_LOCUS4511</name>
    <name evidence="6" type="ORF">SRO942_LOCUS4504</name>
</gene>
<protein>
    <submittedName>
        <fullName evidence="5">Uncharacterized protein</fullName>
    </submittedName>
</protein>
<dbReference type="PRINTS" id="PR00081">
    <property type="entry name" value="GDHRDH"/>
</dbReference>
<proteinExistence type="inferred from homology"/>
<dbReference type="Gene3D" id="3.40.50.720">
    <property type="entry name" value="NAD(P)-binding Rossmann-like Domain"/>
    <property type="match status" value="1"/>
</dbReference>
<comment type="caution">
    <text evidence="5">The sequence shown here is derived from an EMBL/GenBank/DDBJ whole genome shotgun (WGS) entry which is preliminary data.</text>
</comment>
<feature type="transmembrane region" description="Helical" evidence="4">
    <location>
        <begin position="406"/>
        <end position="427"/>
    </location>
</feature>
<dbReference type="InterPro" id="IPR036291">
    <property type="entry name" value="NAD(P)-bd_dom_sf"/>
</dbReference>
<sequence>MSCRARHFNQKCARYNYAASQRNMISKFVILSIYFLLFFLLARLIDLYVFCFQRSTTSNTRLQSTDLSVKQLKHILDLRGINYANIYEKYELIGLVQQMGSIRKEELFERTENIQAYSTNFSSYKQLVDMVEYCEENIWLIHLIPNEKTSSVILAQNEWLNITRRLAIYGIKTGTFNCVQERNSCQKLSSSFNEQLLLILPNSKHSSSSSTSSSYENISSTIYSYQLLSSNYRHYQHILFWLTKMFMNHHRKENDWYELFPSQTKPRLTLSLTSGQKMAPLFYLTLSIRYRHYMNFIVIEHNNNFSLTFSKNQTSYIYGQNVRLKELFTFESLNLFLSYLTSDLNTIVHFFFYILNLFLLYDLYLITTLKLCLIKKLFIYNFTSLFIWFMTTNYFFHIGSNTLSPFIQFITFQFILLTDQSLVLTKLRNDIQFYKLKTPWILIGISLHVVTGFALKWYETRKRRRENTSTNEEYLQTIPFENSQREDTMNYCTKFWQFFLRILFSDSQQRSPSVVLDYTNDEITNILDYFSHTYTYGSLWLNYSSIPSYGISNNVNNISYLKHLPVWRFGMTRRGVCETFSDIEPENNRQFDDDNDEQRQSSVMSRICNYFNHKRKERKQCRRRKLSTISPMDLRNCYTSESDDNNNTIISRIYQCSICLEKYKYGDYLCSQKLAILFAQRGAIVILCDINEEGNKQTVQLINDAGLPLDRVYSYECDIGKREEVCNLVKRIQTDVGEVTMIVNNAAVLSSKAFLETSEVEFMRALDVNLFSSYWLIREILPSMLTKNHGHIIQILGTTALFGYGHFSDICTSKFAVTGLMESLDHELSLGGYDGIYTTLSCPHYISTQLYQQAKTRLNPLLPPLTLEYAAKKIVHGILVNKKFVCVPRFYYLIPLIKGILPSKAFLVLLNTFINPKIPVFVRQSSPPMTTTVPTTTNRKRNHFSSCE</sequence>
<feature type="compositionally biased region" description="Basic residues" evidence="3">
    <location>
        <begin position="938"/>
        <end position="948"/>
    </location>
</feature>
<name>A0A813UB93_9BILA</name>
<keyword evidence="2" id="KW-0560">Oxidoreductase</keyword>
<feature type="transmembrane region" description="Helical" evidence="4">
    <location>
        <begin position="28"/>
        <end position="50"/>
    </location>
</feature>
<evidence type="ECO:0000256" key="3">
    <source>
        <dbReference type="SAM" id="MobiDB-lite"/>
    </source>
</evidence>
<evidence type="ECO:0000256" key="1">
    <source>
        <dbReference type="ARBA" id="ARBA00006484"/>
    </source>
</evidence>
<feature type="transmembrane region" description="Helical" evidence="4">
    <location>
        <begin position="439"/>
        <end position="458"/>
    </location>
</feature>
<keyword evidence="4" id="KW-0472">Membrane</keyword>